<dbReference type="PANTHER" id="PTHR38834:SF3">
    <property type="entry name" value="SOLUTE-BINDING PROTEIN FAMILY 3_N-TERMINAL DOMAIN-CONTAINING PROTEIN"/>
    <property type="match status" value="1"/>
</dbReference>
<evidence type="ECO:0000313" key="3">
    <source>
        <dbReference type="Proteomes" id="UP000032568"/>
    </source>
</evidence>
<protein>
    <submittedName>
        <fullName evidence="2">Transporter substrate-binding domain-containing protein</fullName>
    </submittedName>
</protein>
<dbReference type="SUPFAM" id="SSF53850">
    <property type="entry name" value="Periplasmic binding protein-like II"/>
    <property type="match status" value="1"/>
</dbReference>
<reference evidence="2 3" key="2">
    <citation type="journal article" date="2022" name="Mar. Drugs">
        <title>Bioassay-Guided Fractionation Leads to the Detection of Cholic Acid Generated by the Rare Thalassomonas sp.</title>
        <authorList>
            <person name="Pheiffer F."/>
            <person name="Schneider Y.K."/>
            <person name="Hansen E.H."/>
            <person name="Andersen J.H."/>
            <person name="Isaksson J."/>
            <person name="Busche T."/>
            <person name="R C."/>
            <person name="Kalinowski J."/>
            <person name="Zyl L.V."/>
            <person name="Trindade M."/>
        </authorList>
    </citation>
    <scope>NUCLEOTIDE SEQUENCE [LARGE SCALE GENOMIC DNA]</scope>
    <source>
        <strain evidence="2 3">A5K-106</strain>
    </source>
</reference>
<dbReference type="InterPro" id="IPR001638">
    <property type="entry name" value="Solute-binding_3/MltF_N"/>
</dbReference>
<feature type="domain" description="Solute-binding protein family 3/N-terminal" evidence="1">
    <location>
        <begin position="31"/>
        <end position="244"/>
    </location>
</feature>
<sequence>MAVFFSLAARAHGAAGDSKQQKDEQPKSSIVIVTGQFPPLIDEKRTDKGYVSRLVTDVFAQVGIKTEFLFVPWGRALRMVELGREAAVMYFDKNEQRAEFFTFSAPMLRDNWVLFHLRKKDIHWQKLEDLSVYKIGATISYTYTPDFYRLADEKVLNVNWHPYDKQGWKMLMAGRLDIFANTESAWYYAKQEFSSKNLARLAVHSKPLAGQLGHVLFSKAHPDGDYFREQFNLGFTQLKKLKSLADYLPDKVGVPWPDISATSKNMP</sequence>
<dbReference type="KEGG" id="tact:SG35_013360"/>
<reference evidence="2 3" key="1">
    <citation type="journal article" date="2015" name="Genome Announc.">
        <title>Draft Genome Sequences of Marine Isolates of Thalassomonas viridans and Thalassomonas actiniarum.</title>
        <authorList>
            <person name="Olonade I."/>
            <person name="van Zyl L.J."/>
            <person name="Trindade M."/>
        </authorList>
    </citation>
    <scope>NUCLEOTIDE SEQUENCE [LARGE SCALE GENOMIC DNA]</scope>
    <source>
        <strain evidence="2 3">A5K-106</strain>
    </source>
</reference>
<dbReference type="RefSeq" id="WP_044832713.1">
    <property type="nucleotide sequence ID" value="NZ_CP059735.1"/>
</dbReference>
<evidence type="ECO:0000259" key="1">
    <source>
        <dbReference type="Pfam" id="PF00497"/>
    </source>
</evidence>
<gene>
    <name evidence="2" type="ORF">SG35_013360</name>
</gene>
<dbReference type="EMBL" id="CP059735">
    <property type="protein sequence ID" value="WDE01511.1"/>
    <property type="molecule type" value="Genomic_DNA"/>
</dbReference>
<keyword evidence="3" id="KW-1185">Reference proteome</keyword>
<dbReference type="Gene3D" id="3.40.190.10">
    <property type="entry name" value="Periplasmic binding protein-like II"/>
    <property type="match status" value="2"/>
</dbReference>
<dbReference type="AlphaFoldDB" id="A0AAE9YUK6"/>
<accession>A0AAE9YUK6</accession>
<proteinExistence type="predicted"/>
<dbReference type="Pfam" id="PF00497">
    <property type="entry name" value="SBP_bac_3"/>
    <property type="match status" value="1"/>
</dbReference>
<organism evidence="2 3">
    <name type="scientific">Thalassomonas actiniarum</name>
    <dbReference type="NCBI Taxonomy" id="485447"/>
    <lineage>
        <taxon>Bacteria</taxon>
        <taxon>Pseudomonadati</taxon>
        <taxon>Pseudomonadota</taxon>
        <taxon>Gammaproteobacteria</taxon>
        <taxon>Alteromonadales</taxon>
        <taxon>Colwelliaceae</taxon>
        <taxon>Thalassomonas</taxon>
    </lineage>
</organism>
<evidence type="ECO:0000313" key="2">
    <source>
        <dbReference type="EMBL" id="WDE01511.1"/>
    </source>
</evidence>
<dbReference type="Proteomes" id="UP000032568">
    <property type="component" value="Chromosome"/>
</dbReference>
<dbReference type="PANTHER" id="PTHR38834">
    <property type="entry name" value="PERIPLASMIC SUBSTRATE BINDING PROTEIN FAMILY 3"/>
    <property type="match status" value="1"/>
</dbReference>
<name>A0AAE9YUK6_9GAMM</name>